<proteinExistence type="predicted"/>
<feature type="compositionally biased region" description="Pro residues" evidence="2">
    <location>
        <begin position="16"/>
        <end position="28"/>
    </location>
</feature>
<keyword evidence="3" id="KW-1133">Transmembrane helix</keyword>
<dbReference type="NCBIfam" id="NF033748">
    <property type="entry name" value="class_F_sortase"/>
    <property type="match status" value="1"/>
</dbReference>
<dbReference type="EMBL" id="FZNR01000009">
    <property type="protein sequence ID" value="SNS04543.1"/>
    <property type="molecule type" value="Genomic_DNA"/>
</dbReference>
<evidence type="ECO:0000256" key="1">
    <source>
        <dbReference type="ARBA" id="ARBA00022801"/>
    </source>
</evidence>
<keyword evidence="3" id="KW-0812">Transmembrane</keyword>
<keyword evidence="5" id="KW-1185">Reference proteome</keyword>
<dbReference type="CDD" id="cd05829">
    <property type="entry name" value="Sortase_F"/>
    <property type="match status" value="1"/>
</dbReference>
<feature type="region of interest" description="Disordered" evidence="2">
    <location>
        <begin position="1"/>
        <end position="55"/>
    </location>
</feature>
<dbReference type="Pfam" id="PF04203">
    <property type="entry name" value="Sortase"/>
    <property type="match status" value="1"/>
</dbReference>
<dbReference type="Proteomes" id="UP000198415">
    <property type="component" value="Unassembled WGS sequence"/>
</dbReference>
<reference evidence="4 5" key="1">
    <citation type="submission" date="2017-06" db="EMBL/GenBank/DDBJ databases">
        <authorList>
            <person name="Kim H.J."/>
            <person name="Triplett B.A."/>
        </authorList>
    </citation>
    <scope>NUCLEOTIDE SEQUENCE [LARGE SCALE GENOMIC DNA]</scope>
    <source>
        <strain evidence="4 5">DSM 43151</strain>
    </source>
</reference>
<dbReference type="InterPro" id="IPR005754">
    <property type="entry name" value="Sortase"/>
</dbReference>
<name>A0A239BC16_9ACTN</name>
<dbReference type="InterPro" id="IPR042001">
    <property type="entry name" value="Sortase_F"/>
</dbReference>
<evidence type="ECO:0000313" key="4">
    <source>
        <dbReference type="EMBL" id="SNS04543.1"/>
    </source>
</evidence>
<evidence type="ECO:0000256" key="3">
    <source>
        <dbReference type="SAM" id="Phobius"/>
    </source>
</evidence>
<sequence>MPEAVRRKRPAQVIAAPPPDVAPEPLPAPRAREGRSLFRVPRPRRSAPAPRSPAGRRWRWPLGWIALILFFIGLFAAGMGLGLASGFDLSLFHGPDEPPPRAFPVLEPSRPKRLTIPDLKIDAPILSVGLAGDGSVDVPPLRRHNEVGWYDGGPTPGQFGPALFVGHADTRTGPSVFHDLGRLKPKQRIEVDRADGTVAVFEVNSVEHYDKDRLPLQRVYGDYSRPSLRLMTCGGRWLGGDQGYSDNVVVFASLIGSLRE</sequence>
<organism evidence="4 5">
    <name type="scientific">Actinoplanes regularis</name>
    <dbReference type="NCBI Taxonomy" id="52697"/>
    <lineage>
        <taxon>Bacteria</taxon>
        <taxon>Bacillati</taxon>
        <taxon>Actinomycetota</taxon>
        <taxon>Actinomycetes</taxon>
        <taxon>Micromonosporales</taxon>
        <taxon>Micromonosporaceae</taxon>
        <taxon>Actinoplanes</taxon>
    </lineage>
</organism>
<feature type="transmembrane region" description="Helical" evidence="3">
    <location>
        <begin position="62"/>
        <end position="84"/>
    </location>
</feature>
<dbReference type="GO" id="GO:0016787">
    <property type="term" value="F:hydrolase activity"/>
    <property type="evidence" value="ECO:0007669"/>
    <property type="project" value="UniProtKB-KW"/>
</dbReference>
<keyword evidence="1" id="KW-0378">Hydrolase</keyword>
<feature type="compositionally biased region" description="Basic residues" evidence="2">
    <location>
        <begin position="1"/>
        <end position="10"/>
    </location>
</feature>
<dbReference type="Gene3D" id="2.40.260.10">
    <property type="entry name" value="Sortase"/>
    <property type="match status" value="1"/>
</dbReference>
<evidence type="ECO:0000256" key="2">
    <source>
        <dbReference type="SAM" id="MobiDB-lite"/>
    </source>
</evidence>
<accession>A0A239BC16</accession>
<evidence type="ECO:0000313" key="5">
    <source>
        <dbReference type="Proteomes" id="UP000198415"/>
    </source>
</evidence>
<dbReference type="InterPro" id="IPR023365">
    <property type="entry name" value="Sortase_dom-sf"/>
</dbReference>
<dbReference type="AlphaFoldDB" id="A0A239BC16"/>
<gene>
    <name evidence="4" type="ORF">SAMN06264365_10956</name>
</gene>
<protein>
    <submittedName>
        <fullName evidence="4">Sortase family protein</fullName>
    </submittedName>
</protein>
<keyword evidence="3" id="KW-0472">Membrane</keyword>
<dbReference type="SUPFAM" id="SSF63817">
    <property type="entry name" value="Sortase"/>
    <property type="match status" value="1"/>
</dbReference>